<evidence type="ECO:0000313" key="1">
    <source>
        <dbReference type="EMBL" id="TVY75984.1"/>
    </source>
</evidence>
<evidence type="ECO:0008006" key="3">
    <source>
        <dbReference type="Google" id="ProtNLM"/>
    </source>
</evidence>
<comment type="caution">
    <text evidence="1">The sequence shown here is derived from an EMBL/GenBank/DDBJ whole genome shotgun (WGS) entry which is preliminary data.</text>
</comment>
<evidence type="ECO:0000313" key="2">
    <source>
        <dbReference type="Proteomes" id="UP000469558"/>
    </source>
</evidence>
<dbReference type="AlphaFoldDB" id="A0A8T9C1T1"/>
<protein>
    <recommendedName>
        <fullName evidence="3">NAD(P)-binding domain-containing protein</fullName>
    </recommendedName>
</protein>
<dbReference type="Proteomes" id="UP000469558">
    <property type="component" value="Unassembled WGS sequence"/>
</dbReference>
<reference evidence="1 2" key="1">
    <citation type="submission" date="2018-05" db="EMBL/GenBank/DDBJ databases">
        <title>Genome sequencing and assembly of the regulated plant pathogen Lachnellula willkommii and related sister species for the development of diagnostic species identification markers.</title>
        <authorList>
            <person name="Giroux E."/>
            <person name="Bilodeau G."/>
        </authorList>
    </citation>
    <scope>NUCLEOTIDE SEQUENCE [LARGE SCALE GENOMIC DNA]</scope>
    <source>
        <strain evidence="1 2">CBS 268.59</strain>
    </source>
</reference>
<name>A0A8T9C1T1_9HELO</name>
<organism evidence="1 2">
    <name type="scientific">Lachnellula suecica</name>
    <dbReference type="NCBI Taxonomy" id="602035"/>
    <lineage>
        <taxon>Eukaryota</taxon>
        <taxon>Fungi</taxon>
        <taxon>Dikarya</taxon>
        <taxon>Ascomycota</taxon>
        <taxon>Pezizomycotina</taxon>
        <taxon>Leotiomycetes</taxon>
        <taxon>Helotiales</taxon>
        <taxon>Lachnaceae</taxon>
        <taxon>Lachnellula</taxon>
    </lineage>
</organism>
<sequence>MKIILTGSTGFIGGEILTQCLEHASITSIVVLSRRPIESLASHPKAKVVIMEDFKTYPEAVIQEISDADACIWALGTYDGNLEVEVEYPAAFAKAILQGKKSGKFRYVHLGGAFTVEDQERSLWFMPAARRGRGLGELKIRTFAKENGCEDRWETIVMKPSGVLKKDRFTFLGEAVRDCVTIIKSDECAASMVDVALHGSEKGIWLNDAMIARGRLILGQ</sequence>
<dbReference type="EMBL" id="QGMK01000896">
    <property type="protein sequence ID" value="TVY75984.1"/>
    <property type="molecule type" value="Genomic_DNA"/>
</dbReference>
<dbReference type="OrthoDB" id="3535423at2759"/>
<dbReference type="InterPro" id="IPR036291">
    <property type="entry name" value="NAD(P)-bd_dom_sf"/>
</dbReference>
<proteinExistence type="predicted"/>
<dbReference type="SUPFAM" id="SSF51735">
    <property type="entry name" value="NAD(P)-binding Rossmann-fold domains"/>
    <property type="match status" value="1"/>
</dbReference>
<gene>
    <name evidence="1" type="ORF">LSUE1_G007785</name>
</gene>
<dbReference type="PANTHER" id="PTHR14097:SF9">
    <property type="entry name" value="EPIMERASE, PUTATIVE (AFU_ORTHOLOGUE AFUA_8G07320)-RELATED"/>
    <property type="match status" value="1"/>
</dbReference>
<dbReference type="Gene3D" id="3.40.50.720">
    <property type="entry name" value="NAD(P)-binding Rossmann-like Domain"/>
    <property type="match status" value="1"/>
</dbReference>
<accession>A0A8T9C1T1</accession>
<keyword evidence="2" id="KW-1185">Reference proteome</keyword>
<dbReference type="PANTHER" id="PTHR14097">
    <property type="entry name" value="OXIDOREDUCTASE HTATIP2"/>
    <property type="match status" value="1"/>
</dbReference>